<evidence type="ECO:0000256" key="16">
    <source>
        <dbReference type="ARBA" id="ARBA00023180"/>
    </source>
</evidence>
<keyword evidence="5" id="KW-1003">Cell membrane</keyword>
<evidence type="ECO:0000256" key="7">
    <source>
        <dbReference type="ARBA" id="ARBA00022622"/>
    </source>
</evidence>
<evidence type="ECO:0000256" key="24">
    <source>
        <dbReference type="ARBA" id="ARBA00047494"/>
    </source>
</evidence>
<feature type="non-terminal residue" evidence="32">
    <location>
        <position position="1"/>
    </location>
</feature>
<comment type="function">
    <text evidence="20">Choline-specific glycerophosphodiesterase that hydrolyzes glycerophosphocholine (GPC) and lysophosphatidylcholine (LPC) and contributes to supplying choline to the cells. Has a preference for LPC with short (12:0 and 14:0) or polyunsaturated (18:2 and 20:4) fatty acids. In vitro, hydrolyzes only choline-containing lysophospholipids, such as sphingosylphosphorylcholine (SPC), platelet-activating factor (PAF) and lysoPAF, but not other lysophospholipids.</text>
</comment>
<dbReference type="GO" id="GO:0047390">
    <property type="term" value="F:glycerophosphocholine cholinephosphodiesterase activity"/>
    <property type="evidence" value="ECO:0007669"/>
    <property type="project" value="UniProtKB-EC"/>
</dbReference>
<evidence type="ECO:0000256" key="12">
    <source>
        <dbReference type="ARBA" id="ARBA00022963"/>
    </source>
</evidence>
<comment type="catalytic activity">
    <reaction evidence="23">
        <text>glycero-2-phosphocholine + H2O = phosphocholine + glycerol + H(+)</text>
        <dbReference type="Rhea" id="RHEA:61684"/>
        <dbReference type="ChEBI" id="CHEBI:15377"/>
        <dbReference type="ChEBI" id="CHEBI:15378"/>
        <dbReference type="ChEBI" id="CHEBI:17754"/>
        <dbReference type="ChEBI" id="CHEBI:144950"/>
        <dbReference type="ChEBI" id="CHEBI:295975"/>
    </reaction>
    <physiologicalReaction direction="left-to-right" evidence="23">
        <dbReference type="Rhea" id="RHEA:61685"/>
    </physiologicalReaction>
</comment>
<keyword evidence="10" id="KW-0378">Hydrolase</keyword>
<comment type="catalytic activity">
    <reaction evidence="29">
        <text>sn-glycerol 3-phosphocholine + H2O = phosphocholine + glycerol + H(+)</text>
        <dbReference type="Rhea" id="RHEA:19545"/>
        <dbReference type="ChEBI" id="CHEBI:15377"/>
        <dbReference type="ChEBI" id="CHEBI:15378"/>
        <dbReference type="ChEBI" id="CHEBI:16870"/>
        <dbReference type="ChEBI" id="CHEBI:17754"/>
        <dbReference type="ChEBI" id="CHEBI:295975"/>
        <dbReference type="EC" id="3.1.4.38"/>
    </reaction>
    <physiologicalReaction direction="left-to-right" evidence="29">
        <dbReference type="Rhea" id="RHEA:19546"/>
    </physiologicalReaction>
</comment>
<evidence type="ECO:0000256" key="14">
    <source>
        <dbReference type="ARBA" id="ARBA00023136"/>
    </source>
</evidence>
<comment type="catalytic activity">
    <reaction evidence="25">
        <text>a 1-acyl-sn-glycero-3-phosphocholine + H2O = a 1-acyl-sn-glycerol + phosphocholine + H(+)</text>
        <dbReference type="Rhea" id="RHEA:44720"/>
        <dbReference type="ChEBI" id="CHEBI:15377"/>
        <dbReference type="ChEBI" id="CHEBI:15378"/>
        <dbReference type="ChEBI" id="CHEBI:58168"/>
        <dbReference type="ChEBI" id="CHEBI:64683"/>
        <dbReference type="ChEBI" id="CHEBI:295975"/>
    </reaction>
    <physiologicalReaction direction="left-to-right" evidence="25">
        <dbReference type="Rhea" id="RHEA:44721"/>
    </physiologicalReaction>
</comment>
<accession>A0ABD0KSJ8</accession>
<dbReference type="EC" id="3.1.4.38" evidence="4"/>
<proteinExistence type="inferred from homology"/>
<dbReference type="GO" id="GO:0046872">
    <property type="term" value="F:metal ion binding"/>
    <property type="evidence" value="ECO:0007669"/>
    <property type="project" value="UniProtKB-KW"/>
</dbReference>
<comment type="subcellular location">
    <subcellularLocation>
        <location evidence="2">Cell membrane</location>
        <topology evidence="2">Lipid-anchor</topology>
        <topology evidence="2">GPI-anchor</topology>
    </subcellularLocation>
</comment>
<evidence type="ECO:0000256" key="31">
    <source>
        <dbReference type="ARBA" id="ARBA00049320"/>
    </source>
</evidence>
<dbReference type="GO" id="GO:0016042">
    <property type="term" value="P:lipid catabolic process"/>
    <property type="evidence" value="ECO:0007669"/>
    <property type="project" value="UniProtKB-KW"/>
</dbReference>
<comment type="catalytic activity">
    <reaction evidence="28">
        <text>sphing-4-enine-phosphocholine + H2O = sphing-4-enine + phosphocholine + H(+)</text>
        <dbReference type="Rhea" id="RHEA:41095"/>
        <dbReference type="ChEBI" id="CHEBI:15377"/>
        <dbReference type="ChEBI" id="CHEBI:15378"/>
        <dbReference type="ChEBI" id="CHEBI:57756"/>
        <dbReference type="ChEBI" id="CHEBI:58906"/>
        <dbReference type="ChEBI" id="CHEBI:295975"/>
    </reaction>
    <physiologicalReaction direction="left-to-right" evidence="28">
        <dbReference type="Rhea" id="RHEA:41096"/>
    </physiologicalReaction>
</comment>
<dbReference type="SUPFAM" id="SSF53649">
    <property type="entry name" value="Alkaline phosphatase-like"/>
    <property type="match status" value="1"/>
</dbReference>
<evidence type="ECO:0000256" key="21">
    <source>
        <dbReference type="ARBA" id="ARBA00047290"/>
    </source>
</evidence>
<dbReference type="InterPro" id="IPR002591">
    <property type="entry name" value="Phosphodiest/P_Trfase"/>
</dbReference>
<evidence type="ECO:0000256" key="6">
    <source>
        <dbReference type="ARBA" id="ARBA00022553"/>
    </source>
</evidence>
<evidence type="ECO:0000256" key="26">
    <source>
        <dbReference type="ARBA" id="ARBA00047779"/>
    </source>
</evidence>
<comment type="catalytic activity">
    <reaction evidence="26">
        <text>1-tetradecanoyl-sn-glycero-3-phosphocholine + H2O = 1-tetradecanoyl-sn-glycerol + phosphocholine + H(+)</text>
        <dbReference type="Rhea" id="RHEA:40999"/>
        <dbReference type="ChEBI" id="CHEBI:15377"/>
        <dbReference type="ChEBI" id="CHEBI:15378"/>
        <dbReference type="ChEBI" id="CHEBI:64489"/>
        <dbReference type="ChEBI" id="CHEBI:75536"/>
        <dbReference type="ChEBI" id="CHEBI:295975"/>
    </reaction>
    <physiologicalReaction direction="left-to-right" evidence="26">
        <dbReference type="Rhea" id="RHEA:41000"/>
    </physiologicalReaction>
</comment>
<evidence type="ECO:0000256" key="5">
    <source>
        <dbReference type="ARBA" id="ARBA00022475"/>
    </source>
</evidence>
<evidence type="ECO:0000256" key="17">
    <source>
        <dbReference type="ARBA" id="ARBA00023288"/>
    </source>
</evidence>
<evidence type="ECO:0000256" key="27">
    <source>
        <dbReference type="ARBA" id="ARBA00048209"/>
    </source>
</evidence>
<keyword evidence="33" id="KW-1185">Reference proteome</keyword>
<keyword evidence="13" id="KW-0443">Lipid metabolism</keyword>
<keyword evidence="7" id="KW-0336">GPI-anchor</keyword>
<evidence type="ECO:0000256" key="8">
    <source>
        <dbReference type="ARBA" id="ARBA00022723"/>
    </source>
</evidence>
<keyword evidence="11" id="KW-0862">Zinc</keyword>
<comment type="catalytic activity">
    <reaction evidence="30">
        <text>1-(9Z,12Z)-octadecadienoyl-sn-glycero-3-phosphocholine + H2O = 1-(9Z,12Z-octadecadienoyl)-sn-glycerol + phosphocholine + H(+)</text>
        <dbReference type="Rhea" id="RHEA:41115"/>
        <dbReference type="ChEBI" id="CHEBI:15377"/>
        <dbReference type="ChEBI" id="CHEBI:15378"/>
        <dbReference type="ChEBI" id="CHEBI:28733"/>
        <dbReference type="ChEBI" id="CHEBI:75561"/>
        <dbReference type="ChEBI" id="CHEBI:295975"/>
    </reaction>
    <physiologicalReaction direction="left-to-right" evidence="30">
        <dbReference type="Rhea" id="RHEA:41116"/>
    </physiologicalReaction>
</comment>
<dbReference type="AlphaFoldDB" id="A0ABD0KSJ8"/>
<dbReference type="GO" id="GO:0098552">
    <property type="term" value="C:side of membrane"/>
    <property type="evidence" value="ECO:0007669"/>
    <property type="project" value="UniProtKB-KW"/>
</dbReference>
<comment type="cofactor">
    <cofactor evidence="1">
        <name>Zn(2+)</name>
        <dbReference type="ChEBI" id="CHEBI:29105"/>
    </cofactor>
</comment>
<evidence type="ECO:0000256" key="20">
    <source>
        <dbReference type="ARBA" id="ARBA00046203"/>
    </source>
</evidence>
<evidence type="ECO:0000256" key="2">
    <source>
        <dbReference type="ARBA" id="ARBA00004609"/>
    </source>
</evidence>
<dbReference type="PANTHER" id="PTHR10151:SF66">
    <property type="entry name" value="GLYCEROPHOSPHOCHOLINE CHOLINEPHOSPHODIESTERASE ENPP6"/>
    <property type="match status" value="1"/>
</dbReference>
<dbReference type="PANTHER" id="PTHR10151">
    <property type="entry name" value="ECTONUCLEOTIDE PYROPHOSPHATASE/PHOSPHODIESTERASE"/>
    <property type="match status" value="1"/>
</dbReference>
<evidence type="ECO:0000256" key="30">
    <source>
        <dbReference type="ARBA" id="ARBA00049092"/>
    </source>
</evidence>
<evidence type="ECO:0000313" key="32">
    <source>
        <dbReference type="EMBL" id="KAK7490036.1"/>
    </source>
</evidence>
<gene>
    <name evidence="32" type="ORF">BaRGS_00018736</name>
</gene>
<dbReference type="Gene3D" id="3.40.720.10">
    <property type="entry name" value="Alkaline Phosphatase, subunit A"/>
    <property type="match status" value="1"/>
</dbReference>
<evidence type="ECO:0000256" key="19">
    <source>
        <dbReference type="ARBA" id="ARBA00032556"/>
    </source>
</evidence>
<evidence type="ECO:0000256" key="4">
    <source>
        <dbReference type="ARBA" id="ARBA00012318"/>
    </source>
</evidence>
<evidence type="ECO:0000256" key="13">
    <source>
        <dbReference type="ARBA" id="ARBA00023098"/>
    </source>
</evidence>
<protein>
    <recommendedName>
        <fullName evidence="4">glycerophosphocholine cholinephosphodiesterase</fullName>
        <ecNumber evidence="4">3.1.4.38</ecNumber>
    </recommendedName>
    <alternativeName>
        <fullName evidence="19">Choline-specific glycerophosphodiester phosphodiesterase</fullName>
    </alternativeName>
    <alternativeName>
        <fullName evidence="18">Ectonucleotide pyrophosphatase/phosphodiesterase family member 6</fullName>
    </alternativeName>
</protein>
<comment type="catalytic activity">
    <reaction evidence="27">
        <text>1-hexadecanoyl-sn-glycero-3-phosphocholine + H2O = 1-hexadecanoyl-sn-glycerol + phosphocholine + H(+)</text>
        <dbReference type="Rhea" id="RHEA:41119"/>
        <dbReference type="ChEBI" id="CHEBI:15377"/>
        <dbReference type="ChEBI" id="CHEBI:15378"/>
        <dbReference type="ChEBI" id="CHEBI:72998"/>
        <dbReference type="ChEBI" id="CHEBI:75542"/>
        <dbReference type="ChEBI" id="CHEBI:295975"/>
    </reaction>
    <physiologicalReaction direction="left-to-right" evidence="27">
        <dbReference type="Rhea" id="RHEA:41120"/>
    </physiologicalReaction>
</comment>
<evidence type="ECO:0000256" key="9">
    <source>
        <dbReference type="ARBA" id="ARBA00022729"/>
    </source>
</evidence>
<comment type="similarity">
    <text evidence="3">Belongs to the nucleotide pyrophosphatase/phosphodiesterase family.</text>
</comment>
<dbReference type="GO" id="GO:0005886">
    <property type="term" value="C:plasma membrane"/>
    <property type="evidence" value="ECO:0007669"/>
    <property type="project" value="UniProtKB-SubCell"/>
</dbReference>
<evidence type="ECO:0000256" key="25">
    <source>
        <dbReference type="ARBA" id="ARBA00047600"/>
    </source>
</evidence>
<evidence type="ECO:0000256" key="11">
    <source>
        <dbReference type="ARBA" id="ARBA00022833"/>
    </source>
</evidence>
<keyword evidence="14" id="KW-0472">Membrane</keyword>
<sequence length="575" mass="64066">NKKVYMWYWPGCEVEIHGLRPTYCDVYKGDLTMEDLEKALSASVTLLEAGEADIAAIYFEQTDAVGHSSGPFSPELNQVLSNLDPVMSDLADRLAKAELSSVNLIVVSDHGMAQISEKRTINLTEVLVPEDYVTILGYCTVTSIYTTAENENQVYRKLQNFHPHLHVYRRSKLPERWRYKLGKYVPLLTAVADTGWCILTAEQTEYPKSKDGRNYGGYHGYDNQDTDMYGVFLGMGSGENTIRIVPLSIAFKSNVTSDPIHVVDVYQVMCDILGITAAPNNGSATRKEGNVINKVLLLVIALHRDDSFVDLGDIGGYRKRLIEELHSRIQHLSLWTASVYRVGIPTCLQREPMTVQLRCAPVIHREVDAVLRMQGHLIYPYTSSTVPSPSDGPRVIRLRHQGQGHAGLWPLQCVKCGQEVAGVFRQLQVGTKGPLRHKYPPPLRYRDIFVLTSDVDLLAEDAKCEPSQGSGFIRGLRLSNVPVCVFGRKGEDIATKKKASSDVAVAKQDVVTVTNYDSVTGLERKLVVYLPGRMQGSIAEYIDRVCAMGRCTTQLVMVDLPQPEEMSSVRDLDLD</sequence>
<evidence type="ECO:0000256" key="23">
    <source>
        <dbReference type="ARBA" id="ARBA00047482"/>
    </source>
</evidence>
<evidence type="ECO:0000256" key="28">
    <source>
        <dbReference type="ARBA" id="ARBA00048234"/>
    </source>
</evidence>
<organism evidence="32 33">
    <name type="scientific">Batillaria attramentaria</name>
    <dbReference type="NCBI Taxonomy" id="370345"/>
    <lineage>
        <taxon>Eukaryota</taxon>
        <taxon>Metazoa</taxon>
        <taxon>Spiralia</taxon>
        <taxon>Lophotrochozoa</taxon>
        <taxon>Mollusca</taxon>
        <taxon>Gastropoda</taxon>
        <taxon>Caenogastropoda</taxon>
        <taxon>Sorbeoconcha</taxon>
        <taxon>Cerithioidea</taxon>
        <taxon>Batillariidae</taxon>
        <taxon>Batillaria</taxon>
    </lineage>
</organism>
<keyword evidence="6" id="KW-0597">Phosphoprotein</keyword>
<dbReference type="EMBL" id="JACVVK020000131">
    <property type="protein sequence ID" value="KAK7490036.1"/>
    <property type="molecule type" value="Genomic_DNA"/>
</dbReference>
<dbReference type="Pfam" id="PF01663">
    <property type="entry name" value="Phosphodiest"/>
    <property type="match status" value="1"/>
</dbReference>
<evidence type="ECO:0000256" key="10">
    <source>
        <dbReference type="ARBA" id="ARBA00022801"/>
    </source>
</evidence>
<comment type="catalytic activity">
    <reaction evidence="24">
        <text>a 1-O-alkyl-sn-glycero-3-phosphocholine + H2O = a 1-O-alkyl-sn-glycerol + phosphocholine + H(+)</text>
        <dbReference type="Rhea" id="RHEA:36083"/>
        <dbReference type="ChEBI" id="CHEBI:15377"/>
        <dbReference type="ChEBI" id="CHEBI:15378"/>
        <dbReference type="ChEBI" id="CHEBI:15850"/>
        <dbReference type="ChEBI" id="CHEBI:30909"/>
        <dbReference type="ChEBI" id="CHEBI:295975"/>
    </reaction>
    <physiologicalReaction direction="left-to-right" evidence="24">
        <dbReference type="Rhea" id="RHEA:36084"/>
    </physiologicalReaction>
</comment>
<evidence type="ECO:0000256" key="29">
    <source>
        <dbReference type="ARBA" id="ARBA00048703"/>
    </source>
</evidence>
<keyword evidence="16" id="KW-0325">Glycoprotein</keyword>
<evidence type="ECO:0000256" key="18">
    <source>
        <dbReference type="ARBA" id="ARBA00031167"/>
    </source>
</evidence>
<keyword evidence="12" id="KW-0442">Lipid degradation</keyword>
<comment type="catalytic activity">
    <reaction evidence="21">
        <text>1-dodecanoyl-sn-glycero-3-phosphocholine + H2O = 1-dodecanoyl-sn-glycerol + phosphocholine + H(+)</text>
        <dbReference type="Rhea" id="RHEA:41127"/>
        <dbReference type="ChEBI" id="CHEBI:15377"/>
        <dbReference type="ChEBI" id="CHEBI:15378"/>
        <dbReference type="ChEBI" id="CHEBI:74966"/>
        <dbReference type="ChEBI" id="CHEBI:75529"/>
        <dbReference type="ChEBI" id="CHEBI:295975"/>
    </reaction>
    <physiologicalReaction direction="left-to-right" evidence="21">
        <dbReference type="Rhea" id="RHEA:41128"/>
    </physiologicalReaction>
</comment>
<comment type="caution">
    <text evidence="32">The sequence shown here is derived from an EMBL/GenBank/DDBJ whole genome shotgun (WGS) entry which is preliminary data.</text>
</comment>
<keyword evidence="15" id="KW-1015">Disulfide bond</keyword>
<comment type="catalytic activity">
    <reaction evidence="31">
        <text>1-(5Z,8Z,11Z,14Z-eicosatetraenoyl)-sn-glycero-3-phosphocholine + H2O = 1-(5Z,8Z,11Z,14Z-eicosatetraenoyl)-sn-glycerol + phosphocholine + H(+)</text>
        <dbReference type="Rhea" id="RHEA:41003"/>
        <dbReference type="ChEBI" id="CHEBI:15377"/>
        <dbReference type="ChEBI" id="CHEBI:15378"/>
        <dbReference type="ChEBI" id="CHEBI:34071"/>
        <dbReference type="ChEBI" id="CHEBI:74344"/>
        <dbReference type="ChEBI" id="CHEBI:295975"/>
    </reaction>
    <physiologicalReaction direction="left-to-right" evidence="31">
        <dbReference type="Rhea" id="RHEA:41004"/>
    </physiologicalReaction>
</comment>
<evidence type="ECO:0000256" key="22">
    <source>
        <dbReference type="ARBA" id="ARBA00047322"/>
    </source>
</evidence>
<keyword evidence="8" id="KW-0479">Metal-binding</keyword>
<keyword evidence="9" id="KW-0732">Signal</keyword>
<reference evidence="32 33" key="1">
    <citation type="journal article" date="2023" name="Sci. Data">
        <title>Genome assembly of the Korean intertidal mud-creeper Batillaria attramentaria.</title>
        <authorList>
            <person name="Patra A.K."/>
            <person name="Ho P.T."/>
            <person name="Jun S."/>
            <person name="Lee S.J."/>
            <person name="Kim Y."/>
            <person name="Won Y.J."/>
        </authorList>
    </citation>
    <scope>NUCLEOTIDE SEQUENCE [LARGE SCALE GENOMIC DNA]</scope>
    <source>
        <strain evidence="32">Wonlab-2016</strain>
    </source>
</reference>
<evidence type="ECO:0000256" key="3">
    <source>
        <dbReference type="ARBA" id="ARBA00010594"/>
    </source>
</evidence>
<evidence type="ECO:0000256" key="1">
    <source>
        <dbReference type="ARBA" id="ARBA00001947"/>
    </source>
</evidence>
<name>A0ABD0KSJ8_9CAEN</name>
<comment type="catalytic activity">
    <reaction evidence="22">
        <text>1-(9Z-octadecenoyl)-sn-glycero-3-phosphocholine + H2O = 1-(9Z-octadecenoyl)-sn-glycerol + phosphocholine + H(+)</text>
        <dbReference type="Rhea" id="RHEA:41091"/>
        <dbReference type="ChEBI" id="CHEBI:15377"/>
        <dbReference type="ChEBI" id="CHEBI:15378"/>
        <dbReference type="ChEBI" id="CHEBI:28610"/>
        <dbReference type="ChEBI" id="CHEBI:75757"/>
        <dbReference type="ChEBI" id="CHEBI:295975"/>
    </reaction>
    <physiologicalReaction direction="left-to-right" evidence="22">
        <dbReference type="Rhea" id="RHEA:41092"/>
    </physiologicalReaction>
</comment>
<evidence type="ECO:0000256" key="15">
    <source>
        <dbReference type="ARBA" id="ARBA00023157"/>
    </source>
</evidence>
<dbReference type="Proteomes" id="UP001519460">
    <property type="component" value="Unassembled WGS sequence"/>
</dbReference>
<keyword evidence="17" id="KW-0449">Lipoprotein</keyword>
<evidence type="ECO:0000313" key="33">
    <source>
        <dbReference type="Proteomes" id="UP001519460"/>
    </source>
</evidence>
<dbReference type="InterPro" id="IPR017850">
    <property type="entry name" value="Alkaline_phosphatase_core_sf"/>
</dbReference>